<dbReference type="Gene3D" id="1.10.630.10">
    <property type="entry name" value="Cytochrome P450"/>
    <property type="match status" value="1"/>
</dbReference>
<dbReference type="GO" id="GO:0016705">
    <property type="term" value="F:oxidoreductase activity, acting on paired donors, with incorporation or reduction of molecular oxygen"/>
    <property type="evidence" value="ECO:0007669"/>
    <property type="project" value="InterPro"/>
</dbReference>
<reference evidence="4" key="1">
    <citation type="submission" date="2023-03" db="EMBL/GenBank/DDBJ databases">
        <title>Massive genome expansion in bonnet fungi (Mycena s.s.) driven by repeated elements and novel gene families across ecological guilds.</title>
        <authorList>
            <consortium name="Lawrence Berkeley National Laboratory"/>
            <person name="Harder C.B."/>
            <person name="Miyauchi S."/>
            <person name="Viragh M."/>
            <person name="Kuo A."/>
            <person name="Thoen E."/>
            <person name="Andreopoulos B."/>
            <person name="Lu D."/>
            <person name="Skrede I."/>
            <person name="Drula E."/>
            <person name="Henrissat B."/>
            <person name="Morin E."/>
            <person name="Kohler A."/>
            <person name="Barry K."/>
            <person name="LaButti K."/>
            <person name="Morin E."/>
            <person name="Salamov A."/>
            <person name="Lipzen A."/>
            <person name="Mereny Z."/>
            <person name="Hegedus B."/>
            <person name="Baldrian P."/>
            <person name="Stursova M."/>
            <person name="Weitz H."/>
            <person name="Taylor A."/>
            <person name="Grigoriev I.V."/>
            <person name="Nagy L.G."/>
            <person name="Martin F."/>
            <person name="Kauserud H."/>
        </authorList>
    </citation>
    <scope>NUCLEOTIDE SEQUENCE</scope>
    <source>
        <strain evidence="4">CBHHK067</strain>
    </source>
</reference>
<evidence type="ECO:0000256" key="1">
    <source>
        <dbReference type="ARBA" id="ARBA00022723"/>
    </source>
</evidence>
<name>A0AAD7GBM9_MYCRO</name>
<dbReference type="PROSITE" id="PS00086">
    <property type="entry name" value="CYTOCHROME_P450"/>
    <property type="match status" value="1"/>
</dbReference>
<protein>
    <recommendedName>
        <fullName evidence="6">Cytochrome P450</fullName>
    </recommendedName>
</protein>
<dbReference type="Proteomes" id="UP001221757">
    <property type="component" value="Unassembled WGS sequence"/>
</dbReference>
<sequence length="69" mass="7809">MTFSGGGRACIGFKFSQREMKVILSLLVERFRFSLSDKNITWQMSSIAVPVLDKNSTKPQFPLKVELAK</sequence>
<dbReference type="EMBL" id="JARKIE010000158">
    <property type="protein sequence ID" value="KAJ7674206.1"/>
    <property type="molecule type" value="Genomic_DNA"/>
</dbReference>
<keyword evidence="5" id="KW-1185">Reference proteome</keyword>
<comment type="caution">
    <text evidence="4">The sequence shown here is derived from an EMBL/GenBank/DDBJ whole genome shotgun (WGS) entry which is preliminary data.</text>
</comment>
<evidence type="ECO:0000313" key="5">
    <source>
        <dbReference type="Proteomes" id="UP001221757"/>
    </source>
</evidence>
<accession>A0AAD7GBM9</accession>
<gene>
    <name evidence="4" type="ORF">B0H17DRAFT_946774</name>
</gene>
<dbReference type="GO" id="GO:0005506">
    <property type="term" value="F:iron ion binding"/>
    <property type="evidence" value="ECO:0007669"/>
    <property type="project" value="InterPro"/>
</dbReference>
<organism evidence="4 5">
    <name type="scientific">Mycena rosella</name>
    <name type="common">Pink bonnet</name>
    <name type="synonym">Agaricus rosellus</name>
    <dbReference type="NCBI Taxonomy" id="1033263"/>
    <lineage>
        <taxon>Eukaryota</taxon>
        <taxon>Fungi</taxon>
        <taxon>Dikarya</taxon>
        <taxon>Basidiomycota</taxon>
        <taxon>Agaricomycotina</taxon>
        <taxon>Agaricomycetes</taxon>
        <taxon>Agaricomycetidae</taxon>
        <taxon>Agaricales</taxon>
        <taxon>Marasmiineae</taxon>
        <taxon>Mycenaceae</taxon>
        <taxon>Mycena</taxon>
    </lineage>
</organism>
<dbReference type="AlphaFoldDB" id="A0AAD7GBM9"/>
<keyword evidence="3" id="KW-0560">Oxidoreductase</keyword>
<dbReference type="Pfam" id="PF00067">
    <property type="entry name" value="p450"/>
    <property type="match status" value="1"/>
</dbReference>
<keyword evidence="1 3" id="KW-0479">Metal-binding</keyword>
<evidence type="ECO:0008006" key="6">
    <source>
        <dbReference type="Google" id="ProtNLM"/>
    </source>
</evidence>
<dbReference type="InterPro" id="IPR017972">
    <property type="entry name" value="Cyt_P450_CS"/>
</dbReference>
<dbReference type="SUPFAM" id="SSF48264">
    <property type="entry name" value="Cytochrome P450"/>
    <property type="match status" value="1"/>
</dbReference>
<proteinExistence type="inferred from homology"/>
<evidence type="ECO:0000256" key="2">
    <source>
        <dbReference type="ARBA" id="ARBA00023004"/>
    </source>
</evidence>
<dbReference type="InterPro" id="IPR036396">
    <property type="entry name" value="Cyt_P450_sf"/>
</dbReference>
<keyword evidence="3" id="KW-0349">Heme</keyword>
<keyword evidence="2 3" id="KW-0408">Iron</keyword>
<dbReference type="InterPro" id="IPR001128">
    <property type="entry name" value="Cyt_P450"/>
</dbReference>
<evidence type="ECO:0000313" key="4">
    <source>
        <dbReference type="EMBL" id="KAJ7674206.1"/>
    </source>
</evidence>
<dbReference type="GO" id="GO:0004497">
    <property type="term" value="F:monooxygenase activity"/>
    <property type="evidence" value="ECO:0007669"/>
    <property type="project" value="UniProtKB-KW"/>
</dbReference>
<evidence type="ECO:0000256" key="3">
    <source>
        <dbReference type="RuleBase" id="RU000461"/>
    </source>
</evidence>
<comment type="similarity">
    <text evidence="3">Belongs to the cytochrome P450 family.</text>
</comment>
<dbReference type="GO" id="GO:0020037">
    <property type="term" value="F:heme binding"/>
    <property type="evidence" value="ECO:0007669"/>
    <property type="project" value="InterPro"/>
</dbReference>
<keyword evidence="3" id="KW-0503">Monooxygenase</keyword>